<dbReference type="Proteomes" id="UP001642360">
    <property type="component" value="Unassembled WGS sequence"/>
</dbReference>
<gene>
    <name evidence="2" type="ORF">ILEXP_LOCUS22090</name>
</gene>
<evidence type="ECO:0000313" key="3">
    <source>
        <dbReference type="Proteomes" id="UP001642360"/>
    </source>
</evidence>
<organism evidence="2 3">
    <name type="scientific">Ilex paraguariensis</name>
    <name type="common">yerba mate</name>
    <dbReference type="NCBI Taxonomy" id="185542"/>
    <lineage>
        <taxon>Eukaryota</taxon>
        <taxon>Viridiplantae</taxon>
        <taxon>Streptophyta</taxon>
        <taxon>Embryophyta</taxon>
        <taxon>Tracheophyta</taxon>
        <taxon>Spermatophyta</taxon>
        <taxon>Magnoliopsida</taxon>
        <taxon>eudicotyledons</taxon>
        <taxon>Gunneridae</taxon>
        <taxon>Pentapetalae</taxon>
        <taxon>asterids</taxon>
        <taxon>campanulids</taxon>
        <taxon>Aquifoliales</taxon>
        <taxon>Aquifoliaceae</taxon>
        <taxon>Ilex</taxon>
    </lineage>
</organism>
<feature type="compositionally biased region" description="Basic residues" evidence="1">
    <location>
        <begin position="109"/>
        <end position="121"/>
    </location>
</feature>
<feature type="compositionally biased region" description="Polar residues" evidence="1">
    <location>
        <begin position="22"/>
        <end position="31"/>
    </location>
</feature>
<evidence type="ECO:0000313" key="2">
    <source>
        <dbReference type="EMBL" id="CAK9153795.1"/>
    </source>
</evidence>
<protein>
    <submittedName>
        <fullName evidence="2">Uncharacterized protein</fullName>
    </submittedName>
</protein>
<accession>A0ABC8SDA2</accession>
<proteinExistence type="predicted"/>
<reference evidence="2 3" key="1">
    <citation type="submission" date="2024-02" db="EMBL/GenBank/DDBJ databases">
        <authorList>
            <person name="Vignale AGUSTIN F."/>
            <person name="Sosa J E."/>
            <person name="Modenutti C."/>
        </authorList>
    </citation>
    <scope>NUCLEOTIDE SEQUENCE [LARGE SCALE GENOMIC DNA]</scope>
</reference>
<dbReference type="AlphaFoldDB" id="A0ABC8SDA2"/>
<evidence type="ECO:0000256" key="1">
    <source>
        <dbReference type="SAM" id="MobiDB-lite"/>
    </source>
</evidence>
<feature type="region of interest" description="Disordered" evidence="1">
    <location>
        <begin position="19"/>
        <end position="38"/>
    </location>
</feature>
<feature type="region of interest" description="Disordered" evidence="1">
    <location>
        <begin position="106"/>
        <end position="130"/>
    </location>
</feature>
<name>A0ABC8SDA2_9AQUA</name>
<keyword evidence="3" id="KW-1185">Reference proteome</keyword>
<sequence length="248" mass="27061">MPVVIAENSTIAEHIRYRKARNPNQPNSDTDPNPPQFPSIIQSTRCKSTISGLLLSTFNPNSTNENRTVSTTKKKNFTSATFRGLGCTASPQVSVPAAIRASASWEAKKVKKKKQRSKKNKAPNSALAMGATNNNSSSLSSACVAVPDVWCGPGIGFTTDAASVDCVVSRRPVSGRGKADGEKINQRERPSYATRRMVTPEDFSFLDPDPAFGMPHSRLDLFGSRHHRHVRHRSPEGLAEMTKVLCLR</sequence>
<comment type="caution">
    <text evidence="2">The sequence shown here is derived from an EMBL/GenBank/DDBJ whole genome shotgun (WGS) entry which is preliminary data.</text>
</comment>
<dbReference type="EMBL" id="CAUOFW020002452">
    <property type="protein sequence ID" value="CAK9153795.1"/>
    <property type="molecule type" value="Genomic_DNA"/>
</dbReference>